<dbReference type="SUPFAM" id="SSF56601">
    <property type="entry name" value="beta-lactamase/transpeptidase-like"/>
    <property type="match status" value="1"/>
</dbReference>
<dbReference type="InterPro" id="IPR036950">
    <property type="entry name" value="PBP_transglycosylase"/>
</dbReference>
<dbReference type="SUPFAM" id="SSF53955">
    <property type="entry name" value="Lysozyme-like"/>
    <property type="match status" value="1"/>
</dbReference>
<name>A0A919T304_9ACTN</name>
<feature type="compositionally biased region" description="Gly residues" evidence="9">
    <location>
        <begin position="136"/>
        <end position="145"/>
    </location>
</feature>
<dbReference type="GO" id="GO:0009002">
    <property type="term" value="F:serine-type D-Ala-D-Ala carboxypeptidase activity"/>
    <property type="evidence" value="ECO:0007669"/>
    <property type="project" value="UniProtKB-EC"/>
</dbReference>
<dbReference type="PANTHER" id="PTHR32282:SF34">
    <property type="entry name" value="PENICILLIN-BINDING PROTEIN 1A"/>
    <property type="match status" value="1"/>
</dbReference>
<dbReference type="Pfam" id="PF00912">
    <property type="entry name" value="Transgly"/>
    <property type="match status" value="1"/>
</dbReference>
<dbReference type="InterPro" id="IPR001264">
    <property type="entry name" value="Glyco_trans_51"/>
</dbReference>
<evidence type="ECO:0000256" key="7">
    <source>
        <dbReference type="ARBA" id="ARBA00034000"/>
    </source>
</evidence>
<protein>
    <recommendedName>
        <fullName evidence="15">Penicillin-insensitive transglycosylase</fullName>
    </recommendedName>
</protein>
<evidence type="ECO:0008006" key="15">
    <source>
        <dbReference type="Google" id="ProtNLM"/>
    </source>
</evidence>
<proteinExistence type="predicted"/>
<comment type="catalytic activity">
    <reaction evidence="8">
        <text>[GlcNAc-(1-&gt;4)-Mur2Ac(oyl-L-Ala-gamma-D-Glu-L-Lys-D-Ala-D-Ala)](n)-di-trans,octa-cis-undecaprenyl diphosphate + beta-D-GlcNAc-(1-&gt;4)-Mur2Ac(oyl-L-Ala-gamma-D-Glu-L-Lys-D-Ala-D-Ala)-di-trans,octa-cis-undecaprenyl diphosphate = [GlcNAc-(1-&gt;4)-Mur2Ac(oyl-L-Ala-gamma-D-Glu-L-Lys-D-Ala-D-Ala)](n+1)-di-trans,octa-cis-undecaprenyl diphosphate + di-trans,octa-cis-undecaprenyl diphosphate + H(+)</text>
        <dbReference type="Rhea" id="RHEA:23708"/>
        <dbReference type="Rhea" id="RHEA-COMP:9602"/>
        <dbReference type="Rhea" id="RHEA-COMP:9603"/>
        <dbReference type="ChEBI" id="CHEBI:15378"/>
        <dbReference type="ChEBI" id="CHEBI:58405"/>
        <dbReference type="ChEBI" id="CHEBI:60033"/>
        <dbReference type="ChEBI" id="CHEBI:78435"/>
        <dbReference type="EC" id="2.4.99.28"/>
    </reaction>
</comment>
<dbReference type="AlphaFoldDB" id="A0A919T304"/>
<evidence type="ECO:0000256" key="3">
    <source>
        <dbReference type="ARBA" id="ARBA00022676"/>
    </source>
</evidence>
<dbReference type="Gene3D" id="3.40.710.10">
    <property type="entry name" value="DD-peptidase/beta-lactamase superfamily"/>
    <property type="match status" value="1"/>
</dbReference>
<accession>A0A919T304</accession>
<evidence type="ECO:0000313" key="13">
    <source>
        <dbReference type="EMBL" id="GIM85386.1"/>
    </source>
</evidence>
<evidence type="ECO:0000313" key="14">
    <source>
        <dbReference type="Proteomes" id="UP000680865"/>
    </source>
</evidence>
<dbReference type="GO" id="GO:0030288">
    <property type="term" value="C:outer membrane-bounded periplasmic space"/>
    <property type="evidence" value="ECO:0007669"/>
    <property type="project" value="TreeGrafter"/>
</dbReference>
<dbReference type="GO" id="GO:0008658">
    <property type="term" value="F:penicillin binding"/>
    <property type="evidence" value="ECO:0007669"/>
    <property type="project" value="InterPro"/>
</dbReference>
<feature type="compositionally biased region" description="Basic and acidic residues" evidence="9">
    <location>
        <begin position="32"/>
        <end position="42"/>
    </location>
</feature>
<evidence type="ECO:0000256" key="2">
    <source>
        <dbReference type="ARBA" id="ARBA00022670"/>
    </source>
</evidence>
<dbReference type="GO" id="GO:0006508">
    <property type="term" value="P:proteolysis"/>
    <property type="evidence" value="ECO:0007669"/>
    <property type="project" value="UniProtKB-KW"/>
</dbReference>
<evidence type="ECO:0000259" key="12">
    <source>
        <dbReference type="Pfam" id="PF00912"/>
    </source>
</evidence>
<dbReference type="Proteomes" id="UP000680865">
    <property type="component" value="Unassembled WGS sequence"/>
</dbReference>
<feature type="compositionally biased region" description="Low complexity" evidence="9">
    <location>
        <begin position="871"/>
        <end position="889"/>
    </location>
</feature>
<feature type="compositionally biased region" description="Gly residues" evidence="9">
    <location>
        <begin position="890"/>
        <end position="901"/>
    </location>
</feature>
<evidence type="ECO:0000256" key="6">
    <source>
        <dbReference type="ARBA" id="ARBA00023268"/>
    </source>
</evidence>
<keyword evidence="2" id="KW-0645">Protease</keyword>
<feature type="domain" description="Penicillin-binding protein transpeptidase" evidence="11">
    <location>
        <begin position="494"/>
        <end position="780"/>
    </location>
</feature>
<evidence type="ECO:0000256" key="9">
    <source>
        <dbReference type="SAM" id="MobiDB-lite"/>
    </source>
</evidence>
<sequence length="922" mass="96893">MNSYGESQSARARASVPGSSAAATPDDDPSGYDDRPAPDAYRRPSGGRASVSGSATPRGAASVGAAAVGGRASVGAAPVGGRASVGAGTAPVGGRASVGAAPVGGRASVARAAVRPVSPAVGGGGGLGPNDPGSNGRRGLGGGGKNVTKAAKKRRRANILTAAAAVLVILAGGGVVAGTWFFDGVDLPAPKTEDQSNVILNAKGQVLAKLGTQNRTVVPQASINPYVQHAVAAAEDKNFYTHSGIDMKGIMRAAWNNFTGGDKQGASTITQQYARYAADLKAISYNRKLREAVIARKLESTYDKDQIMGFYLNYIYLGEGRYGIEAAAQGYFSKSVMTPEGQKNAITPSEAAVLASIIKQPEPDPNGGHKGYDPNYNLGAAKERWEYTMSNMLEMKWITKEQYDARKYPTVNKPNANKCKTCAGDSKPVGMIMRHVKAELAEMNISETEFTRGGLTVQTTIDPEVQAAAEAAGSRKSKTSAMHDLPKSYQAAVIGIDPSTGRVLGYYGGDDPTGIDYGSYMNGDGTGFSGTGQSPGSTFKIYTLAAAQREDISFKTTWDGTKKKPDGGTISNAGADPGKVCGGKIKYCDLETATIQSYNFPFYQIAEGIGREKVLEAARDAGITHVWTDKGEMVDLTKTDAAYWKANGRFDNEIGFGQYHVVPLEHAQGVATIVNNGVRHEAHFIKTVKRIDQNTGKLVPYKSEKTAGKTVFDKDRTSDLQGVMAKIPDHANNTLRNGREAIAKSGTWEFDDGKDNHSGSGDTWFVGGIPQLAATVWVGGATKKVELHEADGKSDMFGSGTPAQIWEDFINAVTKAEDMKKEEFPTRVETGNADSEYATGQEPPPPPVVVQPPTVDPNSQLCQLFPQQCQNTGNGNNNNGNGDNNNDNNNGGGGNNNGGGNTTLPGATTPGTAETTTNNENG</sequence>
<reference evidence="13" key="1">
    <citation type="submission" date="2021-03" db="EMBL/GenBank/DDBJ databases">
        <title>Whole genome shotgun sequence of Actinoplanes consettensis NBRC 14913.</title>
        <authorList>
            <person name="Komaki H."/>
            <person name="Tamura T."/>
        </authorList>
    </citation>
    <scope>NUCLEOTIDE SEQUENCE</scope>
    <source>
        <strain evidence="13">NBRC 14913</strain>
    </source>
</reference>
<feature type="region of interest" description="Disordered" evidence="9">
    <location>
        <begin position="118"/>
        <end position="148"/>
    </location>
</feature>
<keyword evidence="5" id="KW-0378">Hydrolase</keyword>
<comment type="caution">
    <text evidence="13">The sequence shown here is derived from an EMBL/GenBank/DDBJ whole genome shotgun (WGS) entry which is preliminary data.</text>
</comment>
<organism evidence="13 14">
    <name type="scientific">Winogradskya consettensis</name>
    <dbReference type="NCBI Taxonomy" id="113560"/>
    <lineage>
        <taxon>Bacteria</taxon>
        <taxon>Bacillati</taxon>
        <taxon>Actinomycetota</taxon>
        <taxon>Actinomycetes</taxon>
        <taxon>Micromonosporales</taxon>
        <taxon>Micromonosporaceae</taxon>
        <taxon>Winogradskya</taxon>
    </lineage>
</organism>
<evidence type="ECO:0000256" key="5">
    <source>
        <dbReference type="ARBA" id="ARBA00022801"/>
    </source>
</evidence>
<feature type="compositionally biased region" description="Low complexity" evidence="9">
    <location>
        <begin position="902"/>
        <end position="922"/>
    </location>
</feature>
<evidence type="ECO:0000256" key="4">
    <source>
        <dbReference type="ARBA" id="ARBA00022679"/>
    </source>
</evidence>
<evidence type="ECO:0000256" key="1">
    <source>
        <dbReference type="ARBA" id="ARBA00022645"/>
    </source>
</evidence>
<dbReference type="Pfam" id="PF00905">
    <property type="entry name" value="Transpeptidase"/>
    <property type="match status" value="1"/>
</dbReference>
<dbReference type="EMBL" id="BOQP01000083">
    <property type="protein sequence ID" value="GIM85386.1"/>
    <property type="molecule type" value="Genomic_DNA"/>
</dbReference>
<keyword evidence="10" id="KW-0812">Transmembrane</keyword>
<keyword evidence="6" id="KW-0511">Multifunctional enzyme</keyword>
<feature type="compositionally biased region" description="Polar residues" evidence="9">
    <location>
        <begin position="858"/>
        <end position="870"/>
    </location>
</feature>
<feature type="region of interest" description="Disordered" evidence="9">
    <location>
        <begin position="1"/>
        <end position="60"/>
    </location>
</feature>
<evidence type="ECO:0000259" key="11">
    <source>
        <dbReference type="Pfam" id="PF00905"/>
    </source>
</evidence>
<dbReference type="PANTHER" id="PTHR32282">
    <property type="entry name" value="BINDING PROTEIN TRANSPEPTIDASE, PUTATIVE-RELATED"/>
    <property type="match status" value="1"/>
</dbReference>
<keyword evidence="14" id="KW-1185">Reference proteome</keyword>
<dbReference type="Gene3D" id="1.10.3810.10">
    <property type="entry name" value="Biosynthetic peptidoglycan transglycosylase-like"/>
    <property type="match status" value="1"/>
</dbReference>
<dbReference type="InterPro" id="IPR023346">
    <property type="entry name" value="Lysozyme-like_dom_sf"/>
</dbReference>
<keyword evidence="10" id="KW-0472">Membrane</keyword>
<comment type="catalytic activity">
    <reaction evidence="7">
        <text>Preferential cleavage: (Ac)2-L-Lys-D-Ala-|-D-Ala. Also transpeptidation of peptidyl-alanyl moieties that are N-acyl substituents of D-alanine.</text>
        <dbReference type="EC" id="3.4.16.4"/>
    </reaction>
</comment>
<feature type="domain" description="Glycosyl transferase family 51" evidence="12">
    <location>
        <begin position="204"/>
        <end position="392"/>
    </location>
</feature>
<dbReference type="GO" id="GO:0009252">
    <property type="term" value="P:peptidoglycan biosynthetic process"/>
    <property type="evidence" value="ECO:0007669"/>
    <property type="project" value="TreeGrafter"/>
</dbReference>
<dbReference type="InterPro" id="IPR050396">
    <property type="entry name" value="Glycosyltr_51/Transpeptidase"/>
</dbReference>
<feature type="region of interest" description="Disordered" evidence="9">
    <location>
        <begin position="834"/>
        <end position="922"/>
    </location>
</feature>
<gene>
    <name evidence="13" type="ORF">Aco04nite_96030</name>
</gene>
<keyword evidence="4" id="KW-0808">Transferase</keyword>
<keyword evidence="1" id="KW-0121">Carboxypeptidase</keyword>
<feature type="compositionally biased region" description="Polar residues" evidence="9">
    <location>
        <begin position="1"/>
        <end position="10"/>
    </location>
</feature>
<dbReference type="GO" id="GO:0008955">
    <property type="term" value="F:peptidoglycan glycosyltransferase activity"/>
    <property type="evidence" value="ECO:0007669"/>
    <property type="project" value="UniProtKB-EC"/>
</dbReference>
<evidence type="ECO:0000256" key="8">
    <source>
        <dbReference type="ARBA" id="ARBA00049902"/>
    </source>
</evidence>
<evidence type="ECO:0000256" key="10">
    <source>
        <dbReference type="SAM" id="Phobius"/>
    </source>
</evidence>
<keyword evidence="10" id="KW-1133">Transmembrane helix</keyword>
<dbReference type="InterPro" id="IPR001460">
    <property type="entry name" value="PCN-bd_Tpept"/>
</dbReference>
<keyword evidence="3" id="KW-0328">Glycosyltransferase</keyword>
<feature type="transmembrane region" description="Helical" evidence="10">
    <location>
        <begin position="159"/>
        <end position="182"/>
    </location>
</feature>
<dbReference type="InterPro" id="IPR012338">
    <property type="entry name" value="Beta-lactam/transpept-like"/>
</dbReference>